<evidence type="ECO:0000313" key="1">
    <source>
        <dbReference type="EMBL" id="SCA80284.1"/>
    </source>
</evidence>
<gene>
    <name evidence="1" type="ORF">PSLUR01_00307</name>
</gene>
<protein>
    <submittedName>
        <fullName evidence="1">Uncharacterized protein</fullName>
    </submittedName>
</protein>
<dbReference type="EMBL" id="LT603033">
    <property type="protein sequence ID" value="SCA80284.1"/>
    <property type="molecule type" value="Genomic_DNA"/>
</dbReference>
<organism evidence="1 2">
    <name type="scientific">Escherichia phage vB_Eco_slurp01</name>
    <dbReference type="NCBI Taxonomy" id="1874688"/>
    <lineage>
        <taxon>Viruses</taxon>
        <taxon>Duplodnaviria</taxon>
        <taxon>Heunggongvirae</taxon>
        <taxon>Uroviricota</taxon>
        <taxon>Caudoviricetes</taxon>
        <taxon>Asteriusvirus</taxon>
        <taxon>Asteriusvirus PBECO4</taxon>
    </lineage>
</organism>
<dbReference type="Proteomes" id="UP000279386">
    <property type="component" value="Segment"/>
</dbReference>
<accession>A0A1C3S6Q6</accession>
<reference evidence="1 2" key="1">
    <citation type="submission" date="2016-07" db="EMBL/GenBank/DDBJ databases">
        <authorList>
            <person name="Millard A."/>
        </authorList>
    </citation>
    <scope>NUCLEOTIDE SEQUENCE [LARGE SCALE GENOMIC DNA]</scope>
</reference>
<name>A0A1C3S6Q6_9CAUD</name>
<sequence>MHLSNLEKKETRLTTTDELIEAITKESKYHKGIRLYFIDTGSMEGTYIYGSQSLSYDTMPNKHVKIFLGSSNKTFLTINDSSVIMNSLGHDKVEIDLNTLEDIDFFQYECLGVDLHGISSDMIKSLIKYFEGVHKCI</sequence>
<evidence type="ECO:0000313" key="2">
    <source>
        <dbReference type="Proteomes" id="UP000279386"/>
    </source>
</evidence>
<proteinExistence type="predicted"/>